<evidence type="ECO:0000256" key="3">
    <source>
        <dbReference type="ARBA" id="ARBA00018111"/>
    </source>
</evidence>
<evidence type="ECO:0000313" key="9">
    <source>
        <dbReference type="EMBL" id="AOM83651.1"/>
    </source>
</evidence>
<dbReference type="InterPro" id="IPR053924">
    <property type="entry name" value="RecX_HTH_2nd"/>
</dbReference>
<dbReference type="Pfam" id="PF21981">
    <property type="entry name" value="RecX_HTH3"/>
    <property type="match status" value="2"/>
</dbReference>
<dbReference type="GO" id="GO:0006282">
    <property type="term" value="P:regulation of DNA repair"/>
    <property type="evidence" value="ECO:0007669"/>
    <property type="project" value="UniProtKB-UniRule"/>
</dbReference>
<evidence type="ECO:0000259" key="7">
    <source>
        <dbReference type="Pfam" id="PF21981"/>
    </source>
</evidence>
<evidence type="ECO:0000256" key="4">
    <source>
        <dbReference type="ARBA" id="ARBA00022490"/>
    </source>
</evidence>
<feature type="domain" description="RecX second three-helical" evidence="6">
    <location>
        <begin position="112"/>
        <end position="153"/>
    </location>
</feature>
<dbReference type="HAMAP" id="MF_01114">
    <property type="entry name" value="RecX"/>
    <property type="match status" value="1"/>
</dbReference>
<sequence length="268" mass="31742">MHKISRIKESKRKNGRYHIYMEKGEGEEYTGTVSEDTLIKLNLLRAREITKEEYESIRSMEVIDQGVHTAINYISYRMRSRHEVFSHLKAKEFEDEVIDEVMERIDQLNLLDDLQFAEAFIRTKRDTTGKGPRVIRQELYQKGIDESVIERAMQEFPDEQILDNAVKLIEKKAAHFNNESQRKQEQKLMQFMMTKGFPTEIIKQAIDIAEVGQSDDDEWESMVHQGEKLLRRHTDSDGKVDRNKLKNALFRKGFPFELIQRFMDEYTE</sequence>
<evidence type="ECO:0000256" key="2">
    <source>
        <dbReference type="ARBA" id="ARBA00009695"/>
    </source>
</evidence>
<comment type="function">
    <text evidence="5">Modulates RecA activity.</text>
</comment>
<dbReference type="PANTHER" id="PTHR33602:SF1">
    <property type="entry name" value="REGULATORY PROTEIN RECX FAMILY PROTEIN"/>
    <property type="match status" value="1"/>
</dbReference>
<dbReference type="InterPro" id="IPR036388">
    <property type="entry name" value="WH-like_DNA-bd_sf"/>
</dbReference>
<evidence type="ECO:0000259" key="6">
    <source>
        <dbReference type="Pfam" id="PF02631"/>
    </source>
</evidence>
<comment type="similarity">
    <text evidence="2 5">Belongs to the RecX family.</text>
</comment>
<dbReference type="KEGG" id="bbev:BBEV_2310"/>
<organism evidence="9 10">
    <name type="scientific">Salisediminibacterium beveridgei</name>
    <dbReference type="NCBI Taxonomy" id="632773"/>
    <lineage>
        <taxon>Bacteria</taxon>
        <taxon>Bacillati</taxon>
        <taxon>Bacillota</taxon>
        <taxon>Bacilli</taxon>
        <taxon>Bacillales</taxon>
        <taxon>Bacillaceae</taxon>
        <taxon>Salisediminibacterium</taxon>
    </lineage>
</organism>
<feature type="domain" description="RecX third three-helical" evidence="7">
    <location>
        <begin position="216"/>
        <end position="263"/>
    </location>
</feature>
<evidence type="ECO:0000259" key="8">
    <source>
        <dbReference type="Pfam" id="PF21982"/>
    </source>
</evidence>
<feature type="domain" description="RecX third three-helical" evidence="7">
    <location>
        <begin position="158"/>
        <end position="206"/>
    </location>
</feature>
<dbReference type="InterPro" id="IPR053926">
    <property type="entry name" value="RecX_HTH_1st"/>
</dbReference>
<accession>A0A1D7QXB4</accession>
<dbReference type="EMBL" id="CP012502">
    <property type="protein sequence ID" value="AOM83651.1"/>
    <property type="molecule type" value="Genomic_DNA"/>
</dbReference>
<evidence type="ECO:0000256" key="1">
    <source>
        <dbReference type="ARBA" id="ARBA00004496"/>
    </source>
</evidence>
<dbReference type="Pfam" id="PF21982">
    <property type="entry name" value="RecX_HTH1"/>
    <property type="match status" value="1"/>
</dbReference>
<dbReference type="RefSeq" id="WP_069365611.1">
    <property type="nucleotide sequence ID" value="NZ_CP012502.1"/>
</dbReference>
<evidence type="ECO:0000313" key="10">
    <source>
        <dbReference type="Proteomes" id="UP000094463"/>
    </source>
</evidence>
<dbReference type="Gene3D" id="1.10.10.10">
    <property type="entry name" value="Winged helix-like DNA-binding domain superfamily/Winged helix DNA-binding domain"/>
    <property type="match status" value="4"/>
</dbReference>
<comment type="subcellular location">
    <subcellularLocation>
        <location evidence="1 5">Cytoplasm</location>
    </subcellularLocation>
</comment>
<dbReference type="GO" id="GO:0005737">
    <property type="term" value="C:cytoplasm"/>
    <property type="evidence" value="ECO:0007669"/>
    <property type="project" value="UniProtKB-SubCell"/>
</dbReference>
<dbReference type="PANTHER" id="PTHR33602">
    <property type="entry name" value="REGULATORY PROTEIN RECX FAMILY PROTEIN"/>
    <property type="match status" value="1"/>
</dbReference>
<dbReference type="Pfam" id="PF02631">
    <property type="entry name" value="RecX_HTH2"/>
    <property type="match status" value="1"/>
</dbReference>
<gene>
    <name evidence="5 9" type="primary">recX</name>
    <name evidence="9" type="ORF">BBEV_2310</name>
</gene>
<dbReference type="STRING" id="632773.BBEV_2310"/>
<keyword evidence="4 5" id="KW-0963">Cytoplasm</keyword>
<protein>
    <recommendedName>
        <fullName evidence="3 5">Regulatory protein RecX</fullName>
    </recommendedName>
</protein>
<evidence type="ECO:0000256" key="5">
    <source>
        <dbReference type="HAMAP-Rule" id="MF_01114"/>
    </source>
</evidence>
<feature type="domain" description="RecX first three-helical" evidence="8">
    <location>
        <begin position="69"/>
        <end position="104"/>
    </location>
</feature>
<proteinExistence type="inferred from homology"/>
<dbReference type="Proteomes" id="UP000094463">
    <property type="component" value="Chromosome"/>
</dbReference>
<name>A0A1D7QXB4_9BACI</name>
<dbReference type="InterPro" id="IPR053925">
    <property type="entry name" value="RecX_HTH_3rd"/>
</dbReference>
<keyword evidence="10" id="KW-1185">Reference proteome</keyword>
<dbReference type="NCBIfam" id="NF010733">
    <property type="entry name" value="PRK14135.1"/>
    <property type="match status" value="1"/>
</dbReference>
<dbReference type="InterPro" id="IPR003783">
    <property type="entry name" value="Regulatory_RecX"/>
</dbReference>
<reference evidence="9 10" key="1">
    <citation type="submission" date="2015-08" db="EMBL/GenBank/DDBJ databases">
        <title>The complete genome sequence of Bacillus beveridgei MLTeJB.</title>
        <authorList>
            <person name="Hanson T.E."/>
            <person name="Mesa C."/>
            <person name="Basesman S.M."/>
            <person name="Oremland R.S."/>
        </authorList>
    </citation>
    <scope>NUCLEOTIDE SEQUENCE [LARGE SCALE GENOMIC DNA]</scope>
    <source>
        <strain evidence="9 10">MLTeJB</strain>
    </source>
</reference>
<dbReference type="AlphaFoldDB" id="A0A1D7QXB4"/>